<accession>A0AAD0HT36</accession>
<proteinExistence type="predicted"/>
<dbReference type="Proteomes" id="UP000241472">
    <property type="component" value="Chromosome"/>
</dbReference>
<dbReference type="KEGG" id="fpei:C4N17_01515"/>
<evidence type="ECO:0000313" key="1">
    <source>
        <dbReference type="EMBL" id="AVQ24493.1"/>
    </source>
</evidence>
<protein>
    <submittedName>
        <fullName evidence="1">Uncharacterized protein</fullName>
    </submittedName>
</protein>
<organism evidence="1 2">
    <name type="scientific">Fusobacterium periodonticum</name>
    <dbReference type="NCBI Taxonomy" id="860"/>
    <lineage>
        <taxon>Bacteria</taxon>
        <taxon>Fusobacteriati</taxon>
        <taxon>Fusobacteriota</taxon>
        <taxon>Fusobacteriia</taxon>
        <taxon>Fusobacteriales</taxon>
        <taxon>Fusobacteriaceae</taxon>
        <taxon>Fusobacterium</taxon>
    </lineage>
</organism>
<reference evidence="1 2" key="1">
    <citation type="submission" date="2018-03" db="EMBL/GenBank/DDBJ databases">
        <title>Complete Fusobacterium genomes using hybrid Minion sequencing.</title>
        <authorList>
            <person name="Slade D.J."/>
            <person name="Lahmers K."/>
        </authorList>
    </citation>
    <scope>NUCLEOTIDE SEQUENCE [LARGE SCALE GENOMIC DNA]</scope>
    <source>
        <strain evidence="1 2">2_1_31</strain>
    </source>
</reference>
<sequence>MDKRFWVWLTSVPSLVSASGVTNEEQLLLENKVNSVQGKVLINDGTPGGTTIAYQKRITYPDGSMSISQKNLTTGEVSFQGINSSGQRISEASLTPHEANTLIGANSSSKMLVGNGAVSQSVISKVSYQTGNNSLVLYDKTPVPVTNGTLVAPLTTNRALATVPLLTDGAVSQVASKLPYNPVLKSPVKYPNLTDSENKFLNDYMNKEMPGKIVSKYNDVNKYEYNATTNPGPLSIGDDPPINNFYGGMYNDASDESGIFARMGDETYPYGSWYTRVAKNSEVEARVDLAIKKWWVKPNAEIRITEYGGDKSILDTVYYIEFPEGIPKYKGPVGYQGGPFLGGLNQEQYFIPNSKSFGKVIKSYPVK</sequence>
<gene>
    <name evidence="1" type="ORF">C4N17_01515</name>
</gene>
<name>A0AAD0HT36_9FUSO</name>
<dbReference type="AlphaFoldDB" id="A0AAD0HT36"/>
<dbReference type="EMBL" id="CP028108">
    <property type="protein sequence ID" value="AVQ24493.1"/>
    <property type="molecule type" value="Genomic_DNA"/>
</dbReference>
<dbReference type="RefSeq" id="WP_008794366.1">
    <property type="nucleotide sequence ID" value="NZ_CABKNO010000002.1"/>
</dbReference>
<evidence type="ECO:0000313" key="2">
    <source>
        <dbReference type="Proteomes" id="UP000241472"/>
    </source>
</evidence>